<dbReference type="GO" id="GO:0016567">
    <property type="term" value="P:protein ubiquitination"/>
    <property type="evidence" value="ECO:0007669"/>
    <property type="project" value="TreeGrafter"/>
</dbReference>
<dbReference type="InterPro" id="IPR052443">
    <property type="entry name" value="E3_ubiq-ligase_RNF220-like"/>
</dbReference>
<dbReference type="EMBL" id="KB308725">
    <property type="protein sequence ID" value="ELT96803.1"/>
    <property type="molecule type" value="Genomic_DNA"/>
</dbReference>
<dbReference type="PANTHER" id="PTHR13459">
    <property type="entry name" value="E3 UBIQUITIN-PROTEIN LIGASE RNF220 ISOFORM X1"/>
    <property type="match status" value="1"/>
</dbReference>
<evidence type="ECO:0000256" key="1">
    <source>
        <dbReference type="ARBA" id="ARBA00022771"/>
    </source>
</evidence>
<dbReference type="EMBL" id="AMQN01002237">
    <property type="status" value="NOT_ANNOTATED_CDS"/>
    <property type="molecule type" value="Genomic_DNA"/>
</dbReference>
<evidence type="ECO:0000313" key="6">
    <source>
        <dbReference type="EMBL" id="ELT96803.1"/>
    </source>
</evidence>
<keyword evidence="1 3" id="KW-0479">Metal-binding</keyword>
<reference evidence="6 8" key="2">
    <citation type="journal article" date="2013" name="Nature">
        <title>Insights into bilaterian evolution from three spiralian genomes.</title>
        <authorList>
            <person name="Simakov O."/>
            <person name="Marletaz F."/>
            <person name="Cho S.J."/>
            <person name="Edsinger-Gonzales E."/>
            <person name="Havlak P."/>
            <person name="Hellsten U."/>
            <person name="Kuo D.H."/>
            <person name="Larsson T."/>
            <person name="Lv J."/>
            <person name="Arendt D."/>
            <person name="Savage R."/>
            <person name="Osoegawa K."/>
            <person name="de Jong P."/>
            <person name="Grimwood J."/>
            <person name="Chapman J.A."/>
            <person name="Shapiro H."/>
            <person name="Aerts A."/>
            <person name="Otillar R.P."/>
            <person name="Terry A.Y."/>
            <person name="Boore J.L."/>
            <person name="Grigoriev I.V."/>
            <person name="Lindberg D.R."/>
            <person name="Seaver E.C."/>
            <person name="Weisblat D.A."/>
            <person name="Putnam N.H."/>
            <person name="Rokhsar D.S."/>
        </authorList>
    </citation>
    <scope>NUCLEOTIDE SEQUENCE</scope>
    <source>
        <strain evidence="6 8">I ESC-2004</strain>
    </source>
</reference>
<protein>
    <recommendedName>
        <fullName evidence="5">RING-type domain-containing protein</fullName>
    </recommendedName>
</protein>
<accession>R7TSF4</accession>
<dbReference type="InterPro" id="IPR031824">
    <property type="entry name" value="RNF220_mid"/>
</dbReference>
<dbReference type="InterPro" id="IPR001841">
    <property type="entry name" value="Znf_RING"/>
</dbReference>
<dbReference type="HOGENOM" id="CLU_659293_0_0_1"/>
<evidence type="ECO:0000256" key="4">
    <source>
        <dbReference type="SAM" id="MobiDB-lite"/>
    </source>
</evidence>
<sequence length="417" mass="45576">MFGLNLWARPFLHAPPSAQGGGMDPASSYLPNPLSSPALMVLASSAAEQGRDVGQLSHGPLLSTGRPCDKEAMLNPFGAAAGAFPFMRPGAPHFPGLHNPLWRPQLDPATLGLLSARGAGAFHPLSKEHHEAYPSAFIPAKRPRLSDERSLSPGDAPDGSSIDGRGGSPYTSDRRPCSPAASRIGSQSDEHSEHGDRYTPDSSVKDLSKWTSPDGQGVCCPICQALLQPGEVQNHLAKELTELNIMLKDRVAENKANMKTSESNPFGMDLSGTREITSKSRYDTFLRIKGNREARLAKLRGRRRRYNEMAQQLMHSSSTSAILDSSTEKDNCEDEQIDVISCDENKEAIASTKSEPRKDALTCSECMEPYANSCPITSMQCWHVHCEKCWLKTMETKKLCPQCKVVTSPSDLRRIFI</sequence>
<evidence type="ECO:0000256" key="2">
    <source>
        <dbReference type="ARBA" id="ARBA00022833"/>
    </source>
</evidence>
<reference evidence="8" key="1">
    <citation type="submission" date="2012-12" db="EMBL/GenBank/DDBJ databases">
        <authorList>
            <person name="Hellsten U."/>
            <person name="Grimwood J."/>
            <person name="Chapman J.A."/>
            <person name="Shapiro H."/>
            <person name="Aerts A."/>
            <person name="Otillar R.P."/>
            <person name="Terry A.Y."/>
            <person name="Boore J.L."/>
            <person name="Simakov O."/>
            <person name="Marletaz F."/>
            <person name="Cho S.-J."/>
            <person name="Edsinger-Gonzales E."/>
            <person name="Havlak P."/>
            <person name="Kuo D.-H."/>
            <person name="Larsson T."/>
            <person name="Lv J."/>
            <person name="Arendt D."/>
            <person name="Savage R."/>
            <person name="Osoegawa K."/>
            <person name="de Jong P."/>
            <person name="Lindberg D.R."/>
            <person name="Seaver E.C."/>
            <person name="Weisblat D.A."/>
            <person name="Putnam N.H."/>
            <person name="Grigoriev I.V."/>
            <person name="Rokhsar D.S."/>
        </authorList>
    </citation>
    <scope>NUCLEOTIDE SEQUENCE</scope>
    <source>
        <strain evidence="8">I ESC-2004</strain>
    </source>
</reference>
<evidence type="ECO:0000313" key="8">
    <source>
        <dbReference type="Proteomes" id="UP000014760"/>
    </source>
</evidence>
<reference evidence="7" key="3">
    <citation type="submission" date="2015-06" db="UniProtKB">
        <authorList>
            <consortium name="EnsemblMetazoa"/>
        </authorList>
    </citation>
    <scope>IDENTIFICATION</scope>
</reference>
<dbReference type="EnsemblMetazoa" id="CapteT225133">
    <property type="protein sequence ID" value="CapteP225133"/>
    <property type="gene ID" value="CapteG225133"/>
</dbReference>
<evidence type="ECO:0000259" key="5">
    <source>
        <dbReference type="PROSITE" id="PS50089"/>
    </source>
</evidence>
<dbReference type="PROSITE" id="PS50089">
    <property type="entry name" value="ZF_RING_2"/>
    <property type="match status" value="1"/>
</dbReference>
<dbReference type="PANTHER" id="PTHR13459:SF1">
    <property type="entry name" value="E3 UBIQUITIN-PROTEIN LIGASE RNF220 ISOFORM X1"/>
    <property type="match status" value="1"/>
</dbReference>
<evidence type="ECO:0000313" key="7">
    <source>
        <dbReference type="EnsemblMetazoa" id="CapteP225133"/>
    </source>
</evidence>
<name>R7TSF4_CAPTE</name>
<keyword evidence="8" id="KW-1185">Reference proteome</keyword>
<dbReference type="InterPro" id="IPR013083">
    <property type="entry name" value="Znf_RING/FYVE/PHD"/>
</dbReference>
<dbReference type="STRING" id="283909.R7TSF4"/>
<dbReference type="SUPFAM" id="SSF57850">
    <property type="entry name" value="RING/U-box"/>
    <property type="match status" value="1"/>
</dbReference>
<dbReference type="OMA" id="EDRNDRX"/>
<dbReference type="Pfam" id="PF13923">
    <property type="entry name" value="zf-C3HC4_2"/>
    <property type="match status" value="1"/>
</dbReference>
<dbReference type="OrthoDB" id="6270329at2759"/>
<dbReference type="Pfam" id="PF15926">
    <property type="entry name" value="RNF220"/>
    <property type="match status" value="1"/>
</dbReference>
<evidence type="ECO:0000256" key="3">
    <source>
        <dbReference type="PROSITE-ProRule" id="PRU00175"/>
    </source>
</evidence>
<dbReference type="GO" id="GO:0061630">
    <property type="term" value="F:ubiquitin protein ligase activity"/>
    <property type="evidence" value="ECO:0007669"/>
    <property type="project" value="TreeGrafter"/>
</dbReference>
<organism evidence="6">
    <name type="scientific">Capitella teleta</name>
    <name type="common">Polychaete worm</name>
    <dbReference type="NCBI Taxonomy" id="283909"/>
    <lineage>
        <taxon>Eukaryota</taxon>
        <taxon>Metazoa</taxon>
        <taxon>Spiralia</taxon>
        <taxon>Lophotrochozoa</taxon>
        <taxon>Annelida</taxon>
        <taxon>Polychaeta</taxon>
        <taxon>Sedentaria</taxon>
        <taxon>Scolecida</taxon>
        <taxon>Capitellidae</taxon>
        <taxon>Capitella</taxon>
    </lineage>
</organism>
<keyword evidence="2" id="KW-0862">Zinc</keyword>
<feature type="region of interest" description="Disordered" evidence="4">
    <location>
        <begin position="133"/>
        <end position="210"/>
    </location>
</feature>
<keyword evidence="1 3" id="KW-0863">Zinc-finger</keyword>
<dbReference type="GO" id="GO:0008270">
    <property type="term" value="F:zinc ion binding"/>
    <property type="evidence" value="ECO:0007669"/>
    <property type="project" value="UniProtKB-KW"/>
</dbReference>
<dbReference type="Gene3D" id="3.30.40.10">
    <property type="entry name" value="Zinc/RING finger domain, C3HC4 (zinc finger)"/>
    <property type="match status" value="1"/>
</dbReference>
<feature type="compositionally biased region" description="Basic and acidic residues" evidence="4">
    <location>
        <begin position="188"/>
        <end position="208"/>
    </location>
</feature>
<feature type="domain" description="RING-type" evidence="5">
    <location>
        <begin position="363"/>
        <end position="404"/>
    </location>
</feature>
<dbReference type="Proteomes" id="UP000014760">
    <property type="component" value="Unassembled WGS sequence"/>
</dbReference>
<proteinExistence type="predicted"/>
<dbReference type="AlphaFoldDB" id="R7TSF4"/>
<gene>
    <name evidence="6" type="ORF">CAPTEDRAFT_225133</name>
</gene>